<protein>
    <submittedName>
        <fullName evidence="3">Uncharacterized protein</fullName>
    </submittedName>
</protein>
<reference evidence="3 4" key="1">
    <citation type="journal article" date="2006" name="Proc. Natl. Acad. Sci. U.S.A.">
        <title>Evolution of sensory complexity recorded in a myxobacterial genome.</title>
        <authorList>
            <person name="Goldman B.S."/>
            <person name="Nierman W.C."/>
            <person name="Kaiser D."/>
            <person name="Slater S.C."/>
            <person name="Durkin A.S."/>
            <person name="Eisen J.A."/>
            <person name="Ronning C.M."/>
            <person name="Barbazuk W.B."/>
            <person name="Blanchard M."/>
            <person name="Field C."/>
            <person name="Halling C."/>
            <person name="Hinkle G."/>
            <person name="Iartchuk O."/>
            <person name="Kim H.S."/>
            <person name="Mackenzie C."/>
            <person name="Madupu R."/>
            <person name="Miller N."/>
            <person name="Shvartsbeyn A."/>
            <person name="Sullivan S.A."/>
            <person name="Vaudin M."/>
            <person name="Wiegand R."/>
            <person name="Kaplan H.B."/>
        </authorList>
    </citation>
    <scope>NUCLEOTIDE SEQUENCE [LARGE SCALE GENOMIC DNA]</scope>
    <source>
        <strain evidence="4">DK1622</strain>
    </source>
</reference>
<dbReference type="HOGENOM" id="CLU_868268_0_0_7"/>
<dbReference type="OrthoDB" id="5522431at2"/>
<dbReference type="EnsemblBacteria" id="ABF91917">
    <property type="protein sequence ID" value="ABF91917"/>
    <property type="gene ID" value="MXAN_5061"/>
</dbReference>
<evidence type="ECO:0000313" key="3">
    <source>
        <dbReference type="EMBL" id="ABF91917.1"/>
    </source>
</evidence>
<feature type="transmembrane region" description="Helical" evidence="2">
    <location>
        <begin position="338"/>
        <end position="356"/>
    </location>
</feature>
<proteinExistence type="predicted"/>
<feature type="transmembrane region" description="Helical" evidence="2">
    <location>
        <begin position="298"/>
        <end position="326"/>
    </location>
</feature>
<accession>Q1D2A8</accession>
<evidence type="ECO:0000256" key="2">
    <source>
        <dbReference type="SAM" id="Phobius"/>
    </source>
</evidence>
<feature type="region of interest" description="Disordered" evidence="1">
    <location>
        <begin position="1"/>
        <end position="36"/>
    </location>
</feature>
<dbReference type="KEGG" id="mxa:MXAN_5061"/>
<dbReference type="EMBL" id="CP000113">
    <property type="protein sequence ID" value="ABF91917.1"/>
    <property type="molecule type" value="Genomic_DNA"/>
</dbReference>
<keyword evidence="4" id="KW-1185">Reference proteome</keyword>
<keyword evidence="2" id="KW-1133">Transmembrane helix</keyword>
<keyword evidence="2" id="KW-0472">Membrane</keyword>
<dbReference type="Proteomes" id="UP000002402">
    <property type="component" value="Chromosome"/>
</dbReference>
<gene>
    <name evidence="3" type="ordered locus">MXAN_5061</name>
</gene>
<sequence>MPQRRWPLRSAPAPKGRGRRRSAPRTRSAGTGGPAHAVRPCLPWPGVVSVSGGAPITLEHGAASLVGIRVEELMAYGIANHLWIHGSPDRSRVRQWMDAALGTSFGEQPRSDIVVADVFQFRPALTLIDVQVLGAPRVEGEAEAAEQDGFLTRVASLAKEAGFKSTRVWMGEVGTMAWELESQDEEGVPVGAKREDEALRTLGADGWTVDPLAPVVAREVIRSIVKLPLEEVHHYIDWAVSCRSSMAAGTPVEGFNLTRASRLMATHYLVWKGTVLPKPTPVSEMAPKLGRARRMRRAATLVPAARVWGLVLLVAFVVPAVLYHFIFAPPVESPVKGFVLSGVMTLVWALFALVRFDDFQGRPVRLPWRLALFVGGQLVVGALMWWLHGMPSR</sequence>
<evidence type="ECO:0000256" key="1">
    <source>
        <dbReference type="SAM" id="MobiDB-lite"/>
    </source>
</evidence>
<organism evidence="3 4">
    <name type="scientific">Myxococcus xanthus (strain DK1622)</name>
    <dbReference type="NCBI Taxonomy" id="246197"/>
    <lineage>
        <taxon>Bacteria</taxon>
        <taxon>Pseudomonadati</taxon>
        <taxon>Myxococcota</taxon>
        <taxon>Myxococcia</taxon>
        <taxon>Myxococcales</taxon>
        <taxon>Cystobacterineae</taxon>
        <taxon>Myxococcaceae</taxon>
        <taxon>Myxococcus</taxon>
    </lineage>
</organism>
<evidence type="ECO:0000313" key="4">
    <source>
        <dbReference type="Proteomes" id="UP000002402"/>
    </source>
</evidence>
<keyword evidence="2" id="KW-0812">Transmembrane</keyword>
<feature type="transmembrane region" description="Helical" evidence="2">
    <location>
        <begin position="368"/>
        <end position="387"/>
    </location>
</feature>
<dbReference type="AlphaFoldDB" id="Q1D2A8"/>
<name>Q1D2A8_MYXXD</name>